<dbReference type="EMBL" id="MU154725">
    <property type="protein sequence ID" value="KAF9488217.1"/>
    <property type="molecule type" value="Genomic_DNA"/>
</dbReference>
<dbReference type="Proteomes" id="UP000807025">
    <property type="component" value="Unassembled WGS sequence"/>
</dbReference>
<comment type="caution">
    <text evidence="1">The sequence shown here is derived from an EMBL/GenBank/DDBJ whole genome shotgun (WGS) entry which is preliminary data.</text>
</comment>
<proteinExistence type="predicted"/>
<protein>
    <submittedName>
        <fullName evidence="1">Uncharacterized protein</fullName>
    </submittedName>
</protein>
<accession>A0A9P5ZH87</accession>
<dbReference type="AlphaFoldDB" id="A0A9P5ZH87"/>
<keyword evidence="2" id="KW-1185">Reference proteome</keyword>
<organism evidence="1 2">
    <name type="scientific">Pleurotus eryngii</name>
    <name type="common">Boletus of the steppes</name>
    <dbReference type="NCBI Taxonomy" id="5323"/>
    <lineage>
        <taxon>Eukaryota</taxon>
        <taxon>Fungi</taxon>
        <taxon>Dikarya</taxon>
        <taxon>Basidiomycota</taxon>
        <taxon>Agaricomycotina</taxon>
        <taxon>Agaricomycetes</taxon>
        <taxon>Agaricomycetidae</taxon>
        <taxon>Agaricales</taxon>
        <taxon>Pleurotineae</taxon>
        <taxon>Pleurotaceae</taxon>
        <taxon>Pleurotus</taxon>
    </lineage>
</organism>
<name>A0A9P5ZH87_PLEER</name>
<dbReference type="OrthoDB" id="437457at2759"/>
<gene>
    <name evidence="1" type="ORF">BDN71DRAFT_1513271</name>
</gene>
<reference evidence="1" key="1">
    <citation type="submission" date="2020-11" db="EMBL/GenBank/DDBJ databases">
        <authorList>
            <consortium name="DOE Joint Genome Institute"/>
            <person name="Ahrendt S."/>
            <person name="Riley R."/>
            <person name="Andreopoulos W."/>
            <person name="Labutti K."/>
            <person name="Pangilinan J."/>
            <person name="Ruiz-Duenas F.J."/>
            <person name="Barrasa J.M."/>
            <person name="Sanchez-Garcia M."/>
            <person name="Camarero S."/>
            <person name="Miyauchi S."/>
            <person name="Serrano A."/>
            <person name="Linde D."/>
            <person name="Babiker R."/>
            <person name="Drula E."/>
            <person name="Ayuso-Fernandez I."/>
            <person name="Pacheco R."/>
            <person name="Padilla G."/>
            <person name="Ferreira P."/>
            <person name="Barriuso J."/>
            <person name="Kellner H."/>
            <person name="Castanera R."/>
            <person name="Alfaro M."/>
            <person name="Ramirez L."/>
            <person name="Pisabarro A.G."/>
            <person name="Kuo A."/>
            <person name="Tritt A."/>
            <person name="Lipzen A."/>
            <person name="He G."/>
            <person name="Yan M."/>
            <person name="Ng V."/>
            <person name="Cullen D."/>
            <person name="Martin F."/>
            <person name="Rosso M.-N."/>
            <person name="Henrissat B."/>
            <person name="Hibbett D."/>
            <person name="Martinez A.T."/>
            <person name="Grigoriev I.V."/>
        </authorList>
    </citation>
    <scope>NUCLEOTIDE SEQUENCE</scope>
    <source>
        <strain evidence="1">ATCC 90797</strain>
    </source>
</reference>
<evidence type="ECO:0000313" key="2">
    <source>
        <dbReference type="Proteomes" id="UP000807025"/>
    </source>
</evidence>
<sequence>MGQPDISDLTSKLRVVDAEMPRNGDFSTLTRTEAVLWLKLIGAADLRSRSATDKDVFTHLKHALWDAQRIDNLFHGKVFSENPKLNLSNLPTWPDWKQPHPELIRDRIGAMPMDGFKDAERLDSYVMRHFNMSAFTQAENQAAVMLNLPPMPASSWIDTKARMGSVALDITRDGALKFPYGTFFTLKNDAPFSNLFLEYMEVKQCAWPEPNTKFLAQLKASQVVKFGADHDAPLVPIMQTPKFPMIIVRYQYVEGGTTPAPRTPSKFLERLQELVRERMPASATPVEVNEEFNT</sequence>
<evidence type="ECO:0000313" key="1">
    <source>
        <dbReference type="EMBL" id="KAF9488217.1"/>
    </source>
</evidence>